<protein>
    <submittedName>
        <fullName evidence="2">Uncharacterized protein</fullName>
    </submittedName>
</protein>
<dbReference type="PANTHER" id="PTHR28112">
    <property type="entry name" value="SRP-INDEPENDENT TARGETING PROTEIN 3"/>
    <property type="match status" value="1"/>
</dbReference>
<accession>A0A7S3PY59</accession>
<dbReference type="InterPro" id="IPR036770">
    <property type="entry name" value="Ankyrin_rpt-contain_sf"/>
</dbReference>
<dbReference type="AlphaFoldDB" id="A0A7S3PY59"/>
<dbReference type="SUPFAM" id="SSF48403">
    <property type="entry name" value="Ankyrin repeat"/>
    <property type="match status" value="1"/>
</dbReference>
<name>A0A7S3PY59_9STRA</name>
<keyword evidence="1" id="KW-1133">Transmembrane helix</keyword>
<evidence type="ECO:0000256" key="1">
    <source>
        <dbReference type="SAM" id="Phobius"/>
    </source>
</evidence>
<dbReference type="Pfam" id="PF10032">
    <property type="entry name" value="Pho88"/>
    <property type="match status" value="1"/>
</dbReference>
<keyword evidence="1" id="KW-0472">Membrane</keyword>
<gene>
    <name evidence="2" type="ORF">CDEB00056_LOCUS3986</name>
</gene>
<organism evidence="2">
    <name type="scientific">Chaetoceros debilis</name>
    <dbReference type="NCBI Taxonomy" id="122233"/>
    <lineage>
        <taxon>Eukaryota</taxon>
        <taxon>Sar</taxon>
        <taxon>Stramenopiles</taxon>
        <taxon>Ochrophyta</taxon>
        <taxon>Bacillariophyta</taxon>
        <taxon>Coscinodiscophyceae</taxon>
        <taxon>Chaetocerotophycidae</taxon>
        <taxon>Chaetocerotales</taxon>
        <taxon>Chaetocerotaceae</taxon>
        <taxon>Chaetoceros</taxon>
    </lineage>
</organism>
<dbReference type="GO" id="GO:0045047">
    <property type="term" value="P:protein targeting to ER"/>
    <property type="evidence" value="ECO:0007669"/>
    <property type="project" value="InterPro"/>
</dbReference>
<sequence length="352" mass="38114">MAFNKLFVMLPLMYASRKLDGEDPNIVFMLRVAYCAIQVFVTAAVLYVFLVAKKLSEGKFKDTAIFVAPPSTPFADPNDTKKQFKQALFGEHAFTTARTLLTSTVFGAVMTLGLHYYRGMIVGLAMQSIMGPINLFENAFAKAILLGGGFKKDDTPKSRRLFGEKFRDELTAKDEIIDAQGNPVVLKKEAKKKITGTPSFEEVLLDTWDAGEKASIGPLMEQFTKKNANFATAESAWTPLMIMAAIGAPAVEDAIKKLKTLGANPSTVDSEGWNALHWAAFHGSASGAKIVLDVFSGISTGMHEVTDKEGKTALEHAKAEGNNDVAAVIEEAIAAGNDRAGLADKEGLRKRK</sequence>
<feature type="transmembrane region" description="Helical" evidence="1">
    <location>
        <begin position="31"/>
        <end position="52"/>
    </location>
</feature>
<dbReference type="Pfam" id="PF12796">
    <property type="entry name" value="Ank_2"/>
    <property type="match status" value="1"/>
</dbReference>
<dbReference type="PANTHER" id="PTHR28112:SF1">
    <property type="entry name" value="SRP-INDEPENDENT TARGETING PROTEIN 3"/>
    <property type="match status" value="1"/>
</dbReference>
<dbReference type="InterPro" id="IPR012098">
    <property type="entry name" value="SND3_fun"/>
</dbReference>
<dbReference type="Gene3D" id="1.25.40.20">
    <property type="entry name" value="Ankyrin repeat-containing domain"/>
    <property type="match status" value="1"/>
</dbReference>
<evidence type="ECO:0000313" key="2">
    <source>
        <dbReference type="EMBL" id="CAE0459145.1"/>
    </source>
</evidence>
<keyword evidence="1" id="KW-0812">Transmembrane</keyword>
<dbReference type="GO" id="GO:0005783">
    <property type="term" value="C:endoplasmic reticulum"/>
    <property type="evidence" value="ECO:0007669"/>
    <property type="project" value="InterPro"/>
</dbReference>
<reference evidence="2" key="1">
    <citation type="submission" date="2021-01" db="EMBL/GenBank/DDBJ databases">
        <authorList>
            <person name="Corre E."/>
            <person name="Pelletier E."/>
            <person name="Niang G."/>
            <person name="Scheremetjew M."/>
            <person name="Finn R."/>
            <person name="Kale V."/>
            <person name="Holt S."/>
            <person name="Cochrane G."/>
            <person name="Meng A."/>
            <person name="Brown T."/>
            <person name="Cohen L."/>
        </authorList>
    </citation>
    <scope>NUCLEOTIDE SEQUENCE</scope>
    <source>
        <strain evidence="2">MM31A-1</strain>
    </source>
</reference>
<dbReference type="GO" id="GO:0005739">
    <property type="term" value="C:mitochondrion"/>
    <property type="evidence" value="ECO:0007669"/>
    <property type="project" value="TreeGrafter"/>
</dbReference>
<proteinExistence type="predicted"/>
<dbReference type="EMBL" id="HBIO01005599">
    <property type="protein sequence ID" value="CAE0459145.1"/>
    <property type="molecule type" value="Transcribed_RNA"/>
</dbReference>
<dbReference type="InterPro" id="IPR002110">
    <property type="entry name" value="Ankyrin_rpt"/>
</dbReference>